<evidence type="ECO:0000256" key="1">
    <source>
        <dbReference type="ARBA" id="ARBA00004651"/>
    </source>
</evidence>
<dbReference type="PRINTS" id="PR01533">
    <property type="entry name" value="CYSLTRECPTR"/>
</dbReference>
<evidence type="ECO:0000256" key="2">
    <source>
        <dbReference type="ARBA" id="ARBA00014110"/>
    </source>
</evidence>
<dbReference type="OrthoDB" id="9990906at2759"/>
<evidence type="ECO:0000256" key="4">
    <source>
        <dbReference type="ARBA" id="ARBA00022692"/>
    </source>
</evidence>
<evidence type="ECO:0000256" key="3">
    <source>
        <dbReference type="ARBA" id="ARBA00022475"/>
    </source>
</evidence>
<keyword evidence="16" id="KW-1185">Reference proteome</keyword>
<feature type="compositionally biased region" description="Polar residues" evidence="12">
    <location>
        <begin position="370"/>
        <end position="379"/>
    </location>
</feature>
<keyword evidence="6" id="KW-0297">G-protein coupled receptor</keyword>
<dbReference type="CDD" id="cd15158">
    <property type="entry name" value="7tmA_CysLTR1"/>
    <property type="match status" value="1"/>
</dbReference>
<feature type="transmembrane region" description="Helical" evidence="13">
    <location>
        <begin position="304"/>
        <end position="330"/>
    </location>
</feature>
<dbReference type="GO" id="GO:0005886">
    <property type="term" value="C:plasma membrane"/>
    <property type="evidence" value="ECO:0007669"/>
    <property type="project" value="UniProtKB-SubCell"/>
</dbReference>
<evidence type="ECO:0000256" key="6">
    <source>
        <dbReference type="ARBA" id="ARBA00023040"/>
    </source>
</evidence>
<feature type="region of interest" description="Disordered" evidence="12">
    <location>
        <begin position="353"/>
        <end position="379"/>
    </location>
</feature>
<dbReference type="AlphaFoldDB" id="A0A8T1SZQ9"/>
<dbReference type="Proteomes" id="UP000765507">
    <property type="component" value="Unassembled WGS sequence"/>
</dbReference>
<name>A0A8T1SZQ9_CHESE</name>
<dbReference type="EMBL" id="JAHGAV010000058">
    <property type="protein sequence ID" value="KAG6934348.1"/>
    <property type="molecule type" value="Genomic_DNA"/>
</dbReference>
<comment type="caution">
    <text evidence="15">The sequence shown here is derived from an EMBL/GenBank/DDBJ whole genome shotgun (WGS) entry which is preliminary data.</text>
</comment>
<evidence type="ECO:0000256" key="9">
    <source>
        <dbReference type="ARBA" id="ARBA00023170"/>
    </source>
</evidence>
<keyword evidence="5 13" id="KW-1133">Transmembrane helix</keyword>
<organism evidence="15 16">
    <name type="scientific">Chelydra serpentina</name>
    <name type="common">Snapping turtle</name>
    <name type="synonym">Testudo serpentina</name>
    <dbReference type="NCBI Taxonomy" id="8475"/>
    <lineage>
        <taxon>Eukaryota</taxon>
        <taxon>Metazoa</taxon>
        <taxon>Chordata</taxon>
        <taxon>Craniata</taxon>
        <taxon>Vertebrata</taxon>
        <taxon>Euteleostomi</taxon>
        <taxon>Archelosauria</taxon>
        <taxon>Testudinata</taxon>
        <taxon>Testudines</taxon>
        <taxon>Cryptodira</taxon>
        <taxon>Durocryptodira</taxon>
        <taxon>Americhelydia</taxon>
        <taxon>Chelydroidea</taxon>
        <taxon>Chelydridae</taxon>
        <taxon>Chelydra</taxon>
    </lineage>
</organism>
<evidence type="ECO:0000256" key="12">
    <source>
        <dbReference type="SAM" id="MobiDB-lite"/>
    </source>
</evidence>
<feature type="transmembrane region" description="Helical" evidence="13">
    <location>
        <begin position="219"/>
        <end position="243"/>
    </location>
</feature>
<dbReference type="Pfam" id="PF00001">
    <property type="entry name" value="7tm_1"/>
    <property type="match status" value="1"/>
</dbReference>
<feature type="non-terminal residue" evidence="15">
    <location>
        <position position="1"/>
    </location>
</feature>
<evidence type="ECO:0000256" key="11">
    <source>
        <dbReference type="ARBA" id="ARBA00023224"/>
    </source>
</evidence>
<feature type="domain" description="G-protein coupled receptors family 1 profile" evidence="14">
    <location>
        <begin position="75"/>
        <end position="328"/>
    </location>
</feature>
<feature type="transmembrane region" description="Helical" evidence="13">
    <location>
        <begin position="140"/>
        <end position="165"/>
    </location>
</feature>
<keyword evidence="10" id="KW-0325">Glycoprotein</keyword>
<keyword evidence="11" id="KW-0807">Transducer</keyword>
<dbReference type="Gene3D" id="1.20.1070.10">
    <property type="entry name" value="Rhodopsin 7-helix transmembrane proteins"/>
    <property type="match status" value="1"/>
</dbReference>
<protein>
    <recommendedName>
        <fullName evidence="2">Cysteinyl leukotriene receptor 1</fullName>
    </recommendedName>
</protein>
<keyword evidence="9 15" id="KW-0675">Receptor</keyword>
<evidence type="ECO:0000256" key="5">
    <source>
        <dbReference type="ARBA" id="ARBA00022989"/>
    </source>
</evidence>
<dbReference type="SUPFAM" id="SSF81321">
    <property type="entry name" value="Family A G protein-coupled receptor-like"/>
    <property type="match status" value="1"/>
</dbReference>
<evidence type="ECO:0000313" key="15">
    <source>
        <dbReference type="EMBL" id="KAG6934348.1"/>
    </source>
</evidence>
<keyword evidence="8" id="KW-1015">Disulfide bond</keyword>
<dbReference type="PROSITE" id="PS50262">
    <property type="entry name" value="G_PROTEIN_RECEP_F1_2"/>
    <property type="match status" value="1"/>
</dbReference>
<evidence type="ECO:0000256" key="8">
    <source>
        <dbReference type="ARBA" id="ARBA00023157"/>
    </source>
</evidence>
<dbReference type="InterPro" id="IPR013310">
    <property type="entry name" value="CLT1_recept"/>
</dbReference>
<dbReference type="GO" id="GO:0004974">
    <property type="term" value="F:leukotriene receptor activity"/>
    <property type="evidence" value="ECO:0007669"/>
    <property type="project" value="InterPro"/>
</dbReference>
<dbReference type="InterPro" id="IPR017452">
    <property type="entry name" value="GPCR_Rhodpsn_7TM"/>
</dbReference>
<evidence type="ECO:0000256" key="7">
    <source>
        <dbReference type="ARBA" id="ARBA00023136"/>
    </source>
</evidence>
<keyword evidence="3" id="KW-1003">Cell membrane</keyword>
<comment type="subcellular location">
    <subcellularLocation>
        <location evidence="1">Cell membrane</location>
        <topology evidence="1">Multi-pass membrane protein</topology>
    </subcellularLocation>
</comment>
<dbReference type="PRINTS" id="PR01902">
    <property type="entry name" value="CYSLT1RECPTR"/>
</dbReference>
<proteinExistence type="predicted"/>
<gene>
    <name evidence="15" type="primary">CYSLTR1</name>
    <name evidence="15" type="ORF">G0U57_017255</name>
</gene>
<evidence type="ECO:0000256" key="10">
    <source>
        <dbReference type="ARBA" id="ARBA00023180"/>
    </source>
</evidence>
<evidence type="ECO:0000313" key="16">
    <source>
        <dbReference type="Proteomes" id="UP000765507"/>
    </source>
</evidence>
<sequence>QLPIVPAAGSLEPRRAKCTYCRSQGDTSQAEPMDTAENITALSGGNLTCLLTIDDFRNKVYSTLYSMIAILGFIGNGFVLCVLIKTYQQKTAFQIYMLNLAVSDLLCVCTLPLRVVYYVHRGNWFFGDFLCRVSSYAFYVNLYCSILFMTAMSFSRCIAIVFPVQNLNLVTEKKSKLACVSIWIFVTLTSSPFLLSGSYKEGNKTKCFEPPKSSQVTSLLVLHYIALIVGFIIPFSVITICYAMIIRTLLKNSLKKNLSTRKKAIWMIIIVTAAFLVSFTPYHIQRTIHLHFLNRDDSSCEDVLFMQKLVVITLSLAASNCCFDPLLYFFSGGNFRRRLSTFRKASSSSVIQGPRKKLSLKEKDDEPFQDSHNQAGYSV</sequence>
<evidence type="ECO:0000256" key="13">
    <source>
        <dbReference type="SAM" id="Phobius"/>
    </source>
</evidence>
<feature type="transmembrane region" description="Helical" evidence="13">
    <location>
        <begin position="64"/>
        <end position="84"/>
    </location>
</feature>
<keyword evidence="7 13" id="KW-0472">Membrane</keyword>
<reference evidence="15 16" key="1">
    <citation type="journal article" date="2020" name="G3 (Bethesda)">
        <title>Draft Genome of the Common Snapping Turtle, Chelydra serpentina, a Model for Phenotypic Plasticity in Reptiles.</title>
        <authorList>
            <person name="Das D."/>
            <person name="Singh S.K."/>
            <person name="Bierstedt J."/>
            <person name="Erickson A."/>
            <person name="Galli G.L.J."/>
            <person name="Crossley D.A. 2nd"/>
            <person name="Rhen T."/>
        </authorList>
    </citation>
    <scope>NUCLEOTIDE SEQUENCE [LARGE SCALE GENOMIC DNA]</scope>
    <source>
        <strain evidence="15">KW</strain>
    </source>
</reference>
<dbReference type="FunFam" id="1.20.1070.10:FF:000017">
    <property type="entry name" value="lysophosphatidic acid receptor 4"/>
    <property type="match status" value="1"/>
</dbReference>
<dbReference type="InterPro" id="IPR000276">
    <property type="entry name" value="GPCR_Rhodpsn"/>
</dbReference>
<evidence type="ECO:0000259" key="14">
    <source>
        <dbReference type="PROSITE" id="PS50262"/>
    </source>
</evidence>
<dbReference type="PRINTS" id="PR00237">
    <property type="entry name" value="GPCRRHODOPSN"/>
</dbReference>
<dbReference type="PANTHER" id="PTHR24231">
    <property type="entry name" value="PURINOCEPTOR-RELATED G-PROTEIN COUPLED RECEPTOR"/>
    <property type="match status" value="1"/>
</dbReference>
<dbReference type="InterPro" id="IPR004071">
    <property type="entry name" value="Cyst_leuk_rcpt"/>
</dbReference>
<keyword evidence="4 13" id="KW-0812">Transmembrane</keyword>
<accession>A0A8T1SZQ9</accession>
<feature type="transmembrane region" description="Helical" evidence="13">
    <location>
        <begin position="177"/>
        <end position="199"/>
    </location>
</feature>
<feature type="transmembrane region" description="Helical" evidence="13">
    <location>
        <begin position="264"/>
        <end position="284"/>
    </location>
</feature>
<feature type="transmembrane region" description="Helical" evidence="13">
    <location>
        <begin position="96"/>
        <end position="120"/>
    </location>
</feature>
<dbReference type="PANTHER" id="PTHR24231:SF45">
    <property type="entry name" value="CYSTEINYL LEUKOTRIENE RECEPTOR 1"/>
    <property type="match status" value="1"/>
</dbReference>